<evidence type="ECO:0000256" key="1">
    <source>
        <dbReference type="SAM" id="MobiDB-lite"/>
    </source>
</evidence>
<sequence length="377" mass="41077">MIDNQVFFFSTGRLKLPLRCYVAALISSVVFAFSGCNSSSKTDQAAVTETDSGANCVAKGIPSRSAAVRQAASVTGSGETSTDSMAWIPGGTFQMGADEFPDARPVHNVTVNGFWMDRHEVTNAEFARFVAATHYVTVAERPLNPSDYPGVPADKLVPGSAVFTPPAEKVSLSDPLRWWQYVPGANWKQPEGPKSSLKGRENLPVVHVCQEDAAAYAKWAGKRLPTEAEWEFAAQGGKGARTYYWGNELKPGGKWIANIYQGDFPNKNTSEDGFAGVAPVQSFPANSYGLFDMDGNVWEWCQDLYRPDYYQSSPVSNPKGPKDSYDPEEPGAVKYVQRGGSFLCSDQYCIRYKAGSRGKGEVSSGSSNLGFRCVREK</sequence>
<keyword evidence="5" id="KW-1185">Reference proteome</keyword>
<feature type="chain" id="PRO_5011778565" evidence="2">
    <location>
        <begin position="33"/>
        <end position="377"/>
    </location>
</feature>
<dbReference type="InterPro" id="IPR016187">
    <property type="entry name" value="CTDL_fold"/>
</dbReference>
<proteinExistence type="predicted"/>
<reference evidence="4 5" key="1">
    <citation type="submission" date="2016-10" db="EMBL/GenBank/DDBJ databases">
        <authorList>
            <person name="de Groot N.N."/>
        </authorList>
    </citation>
    <scope>NUCLEOTIDE SEQUENCE [LARGE SCALE GENOMIC DNA]</scope>
    <source>
        <strain evidence="4 5">DSM 26130</strain>
    </source>
</reference>
<evidence type="ECO:0000256" key="2">
    <source>
        <dbReference type="SAM" id="SignalP"/>
    </source>
</evidence>
<organism evidence="4 5">
    <name type="scientific">Spirosoma endophyticum</name>
    <dbReference type="NCBI Taxonomy" id="662367"/>
    <lineage>
        <taxon>Bacteria</taxon>
        <taxon>Pseudomonadati</taxon>
        <taxon>Bacteroidota</taxon>
        <taxon>Cytophagia</taxon>
        <taxon>Cytophagales</taxon>
        <taxon>Cytophagaceae</taxon>
        <taxon>Spirosoma</taxon>
    </lineage>
</organism>
<feature type="region of interest" description="Disordered" evidence="1">
    <location>
        <begin position="312"/>
        <end position="331"/>
    </location>
</feature>
<protein>
    <submittedName>
        <fullName evidence="4">Formylglycine-generating enzyme, required for sulfatase activity, contains SUMF1/FGE domain</fullName>
    </submittedName>
</protein>
<name>A0A1I1QX97_9BACT</name>
<dbReference type="EMBL" id="FOLQ01000004">
    <property type="protein sequence ID" value="SFD23903.1"/>
    <property type="molecule type" value="Genomic_DNA"/>
</dbReference>
<gene>
    <name evidence="4" type="ORF">SAMN05216167_10446</name>
</gene>
<evidence type="ECO:0000313" key="4">
    <source>
        <dbReference type="EMBL" id="SFD23903.1"/>
    </source>
</evidence>
<dbReference type="InterPro" id="IPR042095">
    <property type="entry name" value="SUMF_sf"/>
</dbReference>
<dbReference type="Gene3D" id="3.90.1580.10">
    <property type="entry name" value="paralog of FGE (formylglycine-generating enzyme)"/>
    <property type="match status" value="1"/>
</dbReference>
<dbReference type="PANTHER" id="PTHR23150">
    <property type="entry name" value="SULFATASE MODIFYING FACTOR 1, 2"/>
    <property type="match status" value="1"/>
</dbReference>
<dbReference type="InterPro" id="IPR005532">
    <property type="entry name" value="SUMF_dom"/>
</dbReference>
<dbReference type="InterPro" id="IPR051043">
    <property type="entry name" value="Sulfatase_Mod_Factor_Kinase"/>
</dbReference>
<evidence type="ECO:0000259" key="3">
    <source>
        <dbReference type="Pfam" id="PF03781"/>
    </source>
</evidence>
<dbReference type="GO" id="GO:0120147">
    <property type="term" value="F:formylglycine-generating oxidase activity"/>
    <property type="evidence" value="ECO:0007669"/>
    <property type="project" value="TreeGrafter"/>
</dbReference>
<dbReference type="AlphaFoldDB" id="A0A1I1QX97"/>
<accession>A0A1I1QX97</accession>
<feature type="signal peptide" evidence="2">
    <location>
        <begin position="1"/>
        <end position="32"/>
    </location>
</feature>
<feature type="domain" description="Sulfatase-modifying factor enzyme-like" evidence="3">
    <location>
        <begin position="82"/>
        <end position="375"/>
    </location>
</feature>
<dbReference type="STRING" id="662367.SAMN05216167_10446"/>
<keyword evidence="2" id="KW-0732">Signal</keyword>
<dbReference type="Pfam" id="PF03781">
    <property type="entry name" value="FGE-sulfatase"/>
    <property type="match status" value="1"/>
</dbReference>
<dbReference type="RefSeq" id="WP_093826386.1">
    <property type="nucleotide sequence ID" value="NZ_FOLQ01000004.1"/>
</dbReference>
<dbReference type="OrthoDB" id="1491336at2"/>
<dbReference type="Proteomes" id="UP000198598">
    <property type="component" value="Unassembled WGS sequence"/>
</dbReference>
<evidence type="ECO:0000313" key="5">
    <source>
        <dbReference type="Proteomes" id="UP000198598"/>
    </source>
</evidence>
<dbReference type="PANTHER" id="PTHR23150:SF19">
    <property type="entry name" value="FORMYLGLYCINE-GENERATING ENZYME"/>
    <property type="match status" value="1"/>
</dbReference>
<dbReference type="SUPFAM" id="SSF56436">
    <property type="entry name" value="C-type lectin-like"/>
    <property type="match status" value="1"/>
</dbReference>